<dbReference type="PROSITE" id="PS50088">
    <property type="entry name" value="ANK_REPEAT"/>
    <property type="match status" value="3"/>
</dbReference>
<name>A0A6J2WFX2_CHACN</name>
<dbReference type="Pfam" id="PF00023">
    <property type="entry name" value="Ank"/>
    <property type="match status" value="1"/>
</dbReference>
<dbReference type="SUPFAM" id="SSF48403">
    <property type="entry name" value="Ankyrin repeat"/>
    <property type="match status" value="1"/>
</dbReference>
<dbReference type="GO" id="GO:0070531">
    <property type="term" value="C:BRCA1-A complex"/>
    <property type="evidence" value="ECO:0007669"/>
    <property type="project" value="TreeGrafter"/>
</dbReference>
<keyword evidence="1" id="KW-0677">Repeat</keyword>
<dbReference type="Proteomes" id="UP000504632">
    <property type="component" value="Chromosome 1"/>
</dbReference>
<dbReference type="AlphaFoldDB" id="A0A6J2WFX2"/>
<dbReference type="SMART" id="SM00248">
    <property type="entry name" value="ANK"/>
    <property type="match status" value="4"/>
</dbReference>
<dbReference type="PRINTS" id="PR01415">
    <property type="entry name" value="ANKYRIN"/>
</dbReference>
<reference evidence="5" key="1">
    <citation type="submission" date="2025-08" db="UniProtKB">
        <authorList>
            <consortium name="RefSeq"/>
        </authorList>
    </citation>
    <scope>IDENTIFICATION</scope>
</reference>
<dbReference type="GO" id="GO:0085020">
    <property type="term" value="P:protein K6-linked ubiquitination"/>
    <property type="evidence" value="ECO:0007669"/>
    <property type="project" value="TreeGrafter"/>
</dbReference>
<dbReference type="CTD" id="51239"/>
<dbReference type="PANTHER" id="PTHR24171">
    <property type="entry name" value="ANKYRIN REPEAT DOMAIN-CONTAINING PROTEIN 39-RELATED"/>
    <property type="match status" value="1"/>
</dbReference>
<gene>
    <name evidence="5" type="primary">ankrd39</name>
</gene>
<feature type="repeat" description="ANK" evidence="3">
    <location>
        <begin position="94"/>
        <end position="126"/>
    </location>
</feature>
<keyword evidence="4" id="KW-1185">Reference proteome</keyword>
<feature type="repeat" description="ANK" evidence="3">
    <location>
        <begin position="61"/>
        <end position="93"/>
    </location>
</feature>
<evidence type="ECO:0000256" key="1">
    <source>
        <dbReference type="ARBA" id="ARBA00022737"/>
    </source>
</evidence>
<feature type="repeat" description="ANK" evidence="3">
    <location>
        <begin position="127"/>
        <end position="159"/>
    </location>
</feature>
<accession>A0A6J2WFX2</accession>
<dbReference type="Pfam" id="PF12796">
    <property type="entry name" value="Ank_2"/>
    <property type="match status" value="1"/>
</dbReference>
<dbReference type="GO" id="GO:0004842">
    <property type="term" value="F:ubiquitin-protein transferase activity"/>
    <property type="evidence" value="ECO:0007669"/>
    <property type="project" value="TreeGrafter"/>
</dbReference>
<dbReference type="OrthoDB" id="539213at2759"/>
<dbReference type="RefSeq" id="XP_030644425.1">
    <property type="nucleotide sequence ID" value="XM_030788565.1"/>
</dbReference>
<keyword evidence="2 3" id="KW-0040">ANK repeat</keyword>
<organism evidence="4 5">
    <name type="scientific">Chanos chanos</name>
    <name type="common">Milkfish</name>
    <name type="synonym">Mugil chanos</name>
    <dbReference type="NCBI Taxonomy" id="29144"/>
    <lineage>
        <taxon>Eukaryota</taxon>
        <taxon>Metazoa</taxon>
        <taxon>Chordata</taxon>
        <taxon>Craniata</taxon>
        <taxon>Vertebrata</taxon>
        <taxon>Euteleostomi</taxon>
        <taxon>Actinopterygii</taxon>
        <taxon>Neopterygii</taxon>
        <taxon>Teleostei</taxon>
        <taxon>Ostariophysi</taxon>
        <taxon>Gonorynchiformes</taxon>
        <taxon>Chanidae</taxon>
        <taxon>Chanos</taxon>
    </lineage>
</organism>
<evidence type="ECO:0000313" key="4">
    <source>
        <dbReference type="Proteomes" id="UP000504632"/>
    </source>
</evidence>
<dbReference type="PANTHER" id="PTHR24171:SF9">
    <property type="entry name" value="ANKYRIN REPEAT DOMAIN-CONTAINING PROTEIN 39"/>
    <property type="match status" value="1"/>
</dbReference>
<dbReference type="PROSITE" id="PS50297">
    <property type="entry name" value="ANK_REP_REGION"/>
    <property type="match status" value="3"/>
</dbReference>
<dbReference type="InParanoid" id="A0A6J2WFX2"/>
<dbReference type="GeneID" id="115824810"/>
<proteinExistence type="predicted"/>
<dbReference type="GO" id="GO:0031436">
    <property type="term" value="C:BRCA1-BARD1 complex"/>
    <property type="evidence" value="ECO:0007669"/>
    <property type="project" value="TreeGrafter"/>
</dbReference>
<dbReference type="InterPro" id="IPR002110">
    <property type="entry name" value="Ankyrin_rpt"/>
</dbReference>
<evidence type="ECO:0000256" key="3">
    <source>
        <dbReference type="PROSITE-ProRule" id="PRU00023"/>
    </source>
</evidence>
<evidence type="ECO:0000256" key="2">
    <source>
        <dbReference type="ARBA" id="ARBA00023043"/>
    </source>
</evidence>
<sequence>MASHGQNCTCSSHQLATPSVHQTLDEMEFERGIWSAAMDGDAERVRTFLRKGTDPNMRDQAGYTALHYASRGGHRSVCELLLSQGARASPQTRGGATPLHRAAYRGHAQVVQVLLEHGADLLMTDDDGSTALHKAAEQGHVEVCELLVKRCPDLRNQRDKRSRLAYQLTPENSPLQQILMPPQ</sequence>
<dbReference type="InterPro" id="IPR036770">
    <property type="entry name" value="Ankyrin_rpt-contain_sf"/>
</dbReference>
<evidence type="ECO:0000313" key="5">
    <source>
        <dbReference type="RefSeq" id="XP_030644425.1"/>
    </source>
</evidence>
<protein>
    <submittedName>
        <fullName evidence="5">Ankyrin repeat domain-containing protein 39</fullName>
    </submittedName>
</protein>
<dbReference type="Gene3D" id="1.25.40.20">
    <property type="entry name" value="Ankyrin repeat-containing domain"/>
    <property type="match status" value="1"/>
</dbReference>